<evidence type="ECO:0000313" key="1">
    <source>
        <dbReference type="EMBL" id="TYH92165.1"/>
    </source>
</evidence>
<name>A0A5D2ML53_GOSTO</name>
<dbReference type="Proteomes" id="UP000322667">
    <property type="component" value="Chromosome A13"/>
</dbReference>
<dbReference type="AlphaFoldDB" id="A0A5D2ML53"/>
<protein>
    <submittedName>
        <fullName evidence="1">Uncharacterized protein</fullName>
    </submittedName>
</protein>
<proteinExistence type="predicted"/>
<sequence>MSPQHPYSKIGISAFKIYGPKVMFDQGPIAVFNVFDRKGERIDPALVQKLAYRNSISLCIECLQQFQFSVKHEEIKKKDKF</sequence>
<accession>A0A5D2ML53</accession>
<dbReference type="EMBL" id="CM017622">
    <property type="protein sequence ID" value="TYH92165.1"/>
    <property type="molecule type" value="Genomic_DNA"/>
</dbReference>
<evidence type="ECO:0000313" key="2">
    <source>
        <dbReference type="Proteomes" id="UP000322667"/>
    </source>
</evidence>
<gene>
    <name evidence="1" type="ORF">ES332_A13G163100v1</name>
</gene>
<keyword evidence="2" id="KW-1185">Reference proteome</keyword>
<reference evidence="1 2" key="1">
    <citation type="submission" date="2019-07" db="EMBL/GenBank/DDBJ databases">
        <title>WGS assembly of Gossypium tomentosum.</title>
        <authorList>
            <person name="Chen Z.J."/>
            <person name="Sreedasyam A."/>
            <person name="Ando A."/>
            <person name="Song Q."/>
            <person name="De L."/>
            <person name="Hulse-Kemp A."/>
            <person name="Ding M."/>
            <person name="Ye W."/>
            <person name="Kirkbride R."/>
            <person name="Jenkins J."/>
            <person name="Plott C."/>
            <person name="Lovell J."/>
            <person name="Lin Y.-M."/>
            <person name="Vaughn R."/>
            <person name="Liu B."/>
            <person name="Li W."/>
            <person name="Simpson S."/>
            <person name="Scheffler B."/>
            <person name="Saski C."/>
            <person name="Grover C."/>
            <person name="Hu G."/>
            <person name="Conover J."/>
            <person name="Carlson J."/>
            <person name="Shu S."/>
            <person name="Boston L."/>
            <person name="Williams M."/>
            <person name="Peterson D."/>
            <person name="Mcgee K."/>
            <person name="Jones D."/>
            <person name="Wendel J."/>
            <person name="Stelly D."/>
            <person name="Grimwood J."/>
            <person name="Schmutz J."/>
        </authorList>
    </citation>
    <scope>NUCLEOTIDE SEQUENCE [LARGE SCALE GENOMIC DNA]</scope>
    <source>
        <strain evidence="1">7179.01</strain>
    </source>
</reference>
<organism evidence="1 2">
    <name type="scientific">Gossypium tomentosum</name>
    <name type="common">Hawaiian cotton</name>
    <name type="synonym">Gossypium sandvicense</name>
    <dbReference type="NCBI Taxonomy" id="34277"/>
    <lineage>
        <taxon>Eukaryota</taxon>
        <taxon>Viridiplantae</taxon>
        <taxon>Streptophyta</taxon>
        <taxon>Embryophyta</taxon>
        <taxon>Tracheophyta</taxon>
        <taxon>Spermatophyta</taxon>
        <taxon>Magnoliopsida</taxon>
        <taxon>eudicotyledons</taxon>
        <taxon>Gunneridae</taxon>
        <taxon>Pentapetalae</taxon>
        <taxon>rosids</taxon>
        <taxon>malvids</taxon>
        <taxon>Malvales</taxon>
        <taxon>Malvaceae</taxon>
        <taxon>Malvoideae</taxon>
        <taxon>Gossypium</taxon>
    </lineage>
</organism>